<evidence type="ECO:0000256" key="5">
    <source>
        <dbReference type="SAM" id="Phobius"/>
    </source>
</evidence>
<dbReference type="InterPro" id="IPR011990">
    <property type="entry name" value="TPR-like_helical_dom_sf"/>
</dbReference>
<dbReference type="OrthoDB" id="180593at2"/>
<feature type="transmembrane region" description="Helical" evidence="5">
    <location>
        <begin position="195"/>
        <end position="213"/>
    </location>
</feature>
<keyword evidence="3 5" id="KW-1133">Transmembrane helix</keyword>
<feature type="domain" description="O-antigen ligase-related" evidence="6">
    <location>
        <begin position="203"/>
        <end position="349"/>
    </location>
</feature>
<evidence type="ECO:0000313" key="7">
    <source>
        <dbReference type="EMBL" id="RBP41319.1"/>
    </source>
</evidence>
<dbReference type="Pfam" id="PF04932">
    <property type="entry name" value="Wzy_C"/>
    <property type="match status" value="1"/>
</dbReference>
<comment type="subcellular location">
    <subcellularLocation>
        <location evidence="1">Membrane</location>
        <topology evidence="1">Multi-pass membrane protein</topology>
    </subcellularLocation>
</comment>
<feature type="transmembrane region" description="Helical" evidence="5">
    <location>
        <begin position="60"/>
        <end position="79"/>
    </location>
</feature>
<evidence type="ECO:0000256" key="3">
    <source>
        <dbReference type="ARBA" id="ARBA00022989"/>
    </source>
</evidence>
<dbReference type="SUPFAM" id="SSF48452">
    <property type="entry name" value="TPR-like"/>
    <property type="match status" value="1"/>
</dbReference>
<reference evidence="7 8" key="1">
    <citation type="submission" date="2018-06" db="EMBL/GenBank/DDBJ databases">
        <title>Genomic Encyclopedia of Type Strains, Phase IV (KMG-IV): sequencing the most valuable type-strain genomes for metagenomic binning, comparative biology and taxonomic classification.</title>
        <authorList>
            <person name="Goeker M."/>
        </authorList>
    </citation>
    <scope>NUCLEOTIDE SEQUENCE [LARGE SCALE GENOMIC DNA]</scope>
    <source>
        <strain evidence="7 8">DSM 25532</strain>
    </source>
</reference>
<dbReference type="GO" id="GO:0016874">
    <property type="term" value="F:ligase activity"/>
    <property type="evidence" value="ECO:0007669"/>
    <property type="project" value="UniProtKB-KW"/>
</dbReference>
<feature type="transmembrane region" description="Helical" evidence="5">
    <location>
        <begin position="116"/>
        <end position="136"/>
    </location>
</feature>
<feature type="transmembrane region" description="Helical" evidence="5">
    <location>
        <begin position="33"/>
        <end position="53"/>
    </location>
</feature>
<feature type="transmembrane region" description="Helical" evidence="5">
    <location>
        <begin position="219"/>
        <end position="237"/>
    </location>
</feature>
<comment type="caution">
    <text evidence="7">The sequence shown here is derived from an EMBL/GenBank/DDBJ whole genome shotgun (WGS) entry which is preliminary data.</text>
</comment>
<evidence type="ECO:0000313" key="8">
    <source>
        <dbReference type="Proteomes" id="UP000253426"/>
    </source>
</evidence>
<organism evidence="7 8">
    <name type="scientific">Roseimicrobium gellanilyticum</name>
    <dbReference type="NCBI Taxonomy" id="748857"/>
    <lineage>
        <taxon>Bacteria</taxon>
        <taxon>Pseudomonadati</taxon>
        <taxon>Verrucomicrobiota</taxon>
        <taxon>Verrucomicrobiia</taxon>
        <taxon>Verrucomicrobiales</taxon>
        <taxon>Verrucomicrobiaceae</taxon>
        <taxon>Roseimicrobium</taxon>
    </lineage>
</organism>
<dbReference type="GO" id="GO:0016020">
    <property type="term" value="C:membrane"/>
    <property type="evidence" value="ECO:0007669"/>
    <property type="project" value="UniProtKB-SubCell"/>
</dbReference>
<protein>
    <submittedName>
        <fullName evidence="7">O-antigen ligase</fullName>
    </submittedName>
</protein>
<dbReference type="Gene3D" id="1.25.40.10">
    <property type="entry name" value="Tetratricopeptide repeat domain"/>
    <property type="match status" value="1"/>
</dbReference>
<keyword evidence="4 5" id="KW-0472">Membrane</keyword>
<keyword evidence="8" id="KW-1185">Reference proteome</keyword>
<evidence type="ECO:0000259" key="6">
    <source>
        <dbReference type="Pfam" id="PF04932"/>
    </source>
</evidence>
<feature type="transmembrane region" description="Helical" evidence="5">
    <location>
        <begin position="342"/>
        <end position="363"/>
    </location>
</feature>
<keyword evidence="7" id="KW-0436">Ligase</keyword>
<name>A0A366HI86_9BACT</name>
<gene>
    <name evidence="7" type="ORF">DES53_107150</name>
</gene>
<feature type="transmembrane region" description="Helical" evidence="5">
    <location>
        <begin position="440"/>
        <end position="458"/>
    </location>
</feature>
<evidence type="ECO:0000256" key="1">
    <source>
        <dbReference type="ARBA" id="ARBA00004141"/>
    </source>
</evidence>
<feature type="transmembrane region" description="Helical" evidence="5">
    <location>
        <begin position="170"/>
        <end position="188"/>
    </location>
</feature>
<sequence length="652" mass="71457">MLTQTFKALVAAALFLALLAVGALGTETRLLLFWPGCAVLGLAGLIAGLRWTWRIQHPPSHWCLLTGLLFAAYLMVRQMTSPVTIHAREDLFMLLGCAVAYTLSATVLSQPRARTMILVALLLILVGNLTVGFIHFSDKGMMHYHIVPEYMRAFGDGERIGGFFNNSNHLASFLTMMTLLAAGMATFGRSGAVRRLSIAFAGLSAAVGVALTVSRGAMVGLAIGMVVLAVLGVIMLYRTQRHLLGKVLAGVGVLAVLGGLVLYGVFAEQLRSRLGGSGFAEGDPRPFIWRAALAQHAGSPWVGAGSRMFTEGCITYRTADTPAWTKDALFVHNDWLQLLTEYGWVGLALGLLFVGSHLVHALRFLNWYASERFPRSATLMSNKLGILLGAVAALVAVLVHALFEFHFHVPATAITAALLFGFLANPGFKPENRQPMRLPVVRSALKLTLIAAGAWMLYGTWQFGRADYYAEKAEMLKPEPQDIFSLDDVVPQKLELLSKAIDLDPQNARLWYRRGMVRLEAASGQPQPLVQSLLSRARTDLEEACRLNPYHMFSVRALGDVYDPLGMPQEAYASIQKAGALAPLYGEPRLALAFHYHRLQRWQDAELAYLWTNEARAGRRDEWFSYYEGMLRQAAGATDPLAAQAQAQAQAQ</sequence>
<evidence type="ECO:0000256" key="2">
    <source>
        <dbReference type="ARBA" id="ARBA00022692"/>
    </source>
</evidence>
<dbReference type="PANTHER" id="PTHR37422:SF13">
    <property type="entry name" value="LIPOPOLYSACCHARIDE BIOSYNTHESIS PROTEIN PA4999-RELATED"/>
    <property type="match status" value="1"/>
</dbReference>
<feature type="transmembrane region" description="Helical" evidence="5">
    <location>
        <begin position="91"/>
        <end position="109"/>
    </location>
</feature>
<feature type="transmembrane region" description="Helical" evidence="5">
    <location>
        <begin position="409"/>
        <end position="428"/>
    </location>
</feature>
<proteinExistence type="predicted"/>
<feature type="transmembrane region" description="Helical" evidence="5">
    <location>
        <begin position="244"/>
        <end position="266"/>
    </location>
</feature>
<dbReference type="PANTHER" id="PTHR37422">
    <property type="entry name" value="TEICHURONIC ACID BIOSYNTHESIS PROTEIN TUAE"/>
    <property type="match status" value="1"/>
</dbReference>
<evidence type="ECO:0000256" key="4">
    <source>
        <dbReference type="ARBA" id="ARBA00023136"/>
    </source>
</evidence>
<dbReference type="Proteomes" id="UP000253426">
    <property type="component" value="Unassembled WGS sequence"/>
</dbReference>
<dbReference type="InterPro" id="IPR007016">
    <property type="entry name" value="O-antigen_ligase-rel_domated"/>
</dbReference>
<keyword evidence="2 5" id="KW-0812">Transmembrane</keyword>
<dbReference type="AlphaFoldDB" id="A0A366HI86"/>
<accession>A0A366HI86</accession>
<dbReference type="EMBL" id="QNRR01000007">
    <property type="protein sequence ID" value="RBP41319.1"/>
    <property type="molecule type" value="Genomic_DNA"/>
</dbReference>
<dbReference type="InterPro" id="IPR051533">
    <property type="entry name" value="WaaL-like"/>
</dbReference>
<feature type="transmembrane region" description="Helical" evidence="5">
    <location>
        <begin position="384"/>
        <end position="403"/>
    </location>
</feature>
<dbReference type="RefSeq" id="WP_113959958.1">
    <property type="nucleotide sequence ID" value="NZ_QNRR01000007.1"/>
</dbReference>